<dbReference type="AlphaFoldDB" id="A0A4C1YN62"/>
<keyword evidence="3" id="KW-1185">Reference proteome</keyword>
<organism evidence="2 3">
    <name type="scientific">Eumeta variegata</name>
    <name type="common">Bagworm moth</name>
    <name type="synonym">Eumeta japonica</name>
    <dbReference type="NCBI Taxonomy" id="151549"/>
    <lineage>
        <taxon>Eukaryota</taxon>
        <taxon>Metazoa</taxon>
        <taxon>Ecdysozoa</taxon>
        <taxon>Arthropoda</taxon>
        <taxon>Hexapoda</taxon>
        <taxon>Insecta</taxon>
        <taxon>Pterygota</taxon>
        <taxon>Neoptera</taxon>
        <taxon>Endopterygota</taxon>
        <taxon>Lepidoptera</taxon>
        <taxon>Glossata</taxon>
        <taxon>Ditrysia</taxon>
        <taxon>Tineoidea</taxon>
        <taxon>Psychidae</taxon>
        <taxon>Oiketicinae</taxon>
        <taxon>Eumeta</taxon>
    </lineage>
</organism>
<keyword evidence="1" id="KW-0472">Membrane</keyword>
<sequence>MVTAAHGLDMNMQLLMSHHCVTGLLEGSTGGRSGLFKGRGEVGHQNLDECQQWKLPLRVRILEAPSQAAARRDGVTRCVCMHQGQGTLCEFVTKFFYLELEIDAAIKIRCVKTTLIYPGSWVLRQFGMSTGVGHIAAALLIHCVLGPILVYIYAGAVKRTKLCHCEMPANDVMRRNNNGTVFKSYFVYISKPKQTVVSVVYSPLLDFSAVQATVGILHYGSISEIQSCAFEAAVTSAPRRAGVARDGRVYSAAAIHHTSMTRCTRIDAVSLVVGRSLR</sequence>
<evidence type="ECO:0000313" key="2">
    <source>
        <dbReference type="EMBL" id="GBP77901.1"/>
    </source>
</evidence>
<evidence type="ECO:0000313" key="3">
    <source>
        <dbReference type="Proteomes" id="UP000299102"/>
    </source>
</evidence>
<evidence type="ECO:0000256" key="1">
    <source>
        <dbReference type="SAM" id="Phobius"/>
    </source>
</evidence>
<dbReference type="Proteomes" id="UP000299102">
    <property type="component" value="Unassembled WGS sequence"/>
</dbReference>
<protein>
    <submittedName>
        <fullName evidence="2">Uncharacterized protein</fullName>
    </submittedName>
</protein>
<comment type="caution">
    <text evidence="2">The sequence shown here is derived from an EMBL/GenBank/DDBJ whole genome shotgun (WGS) entry which is preliminary data.</text>
</comment>
<keyword evidence="1" id="KW-0812">Transmembrane</keyword>
<proteinExistence type="predicted"/>
<keyword evidence="1" id="KW-1133">Transmembrane helix</keyword>
<reference evidence="2 3" key="1">
    <citation type="journal article" date="2019" name="Commun. Biol.">
        <title>The bagworm genome reveals a unique fibroin gene that provides high tensile strength.</title>
        <authorList>
            <person name="Kono N."/>
            <person name="Nakamura H."/>
            <person name="Ohtoshi R."/>
            <person name="Tomita M."/>
            <person name="Numata K."/>
            <person name="Arakawa K."/>
        </authorList>
    </citation>
    <scope>NUCLEOTIDE SEQUENCE [LARGE SCALE GENOMIC DNA]</scope>
</reference>
<accession>A0A4C1YN62</accession>
<dbReference type="EMBL" id="BGZK01001352">
    <property type="protein sequence ID" value="GBP77901.1"/>
    <property type="molecule type" value="Genomic_DNA"/>
</dbReference>
<name>A0A4C1YN62_EUMVA</name>
<feature type="transmembrane region" description="Helical" evidence="1">
    <location>
        <begin position="132"/>
        <end position="154"/>
    </location>
</feature>
<gene>
    <name evidence="2" type="ORF">EVAR_54285_1</name>
</gene>